<evidence type="ECO:0000256" key="11">
    <source>
        <dbReference type="SAM" id="MobiDB-lite"/>
    </source>
</evidence>
<comment type="similarity">
    <text evidence="8 9">Belongs to the TRAFAC class myosin-kinesin ATPase superfamily. Kinesin family.</text>
</comment>
<dbReference type="Pfam" id="PF00225">
    <property type="entry name" value="Kinesin"/>
    <property type="match status" value="2"/>
</dbReference>
<dbReference type="AlphaFoldDB" id="A0AB34JN71"/>
<keyword evidence="7" id="KW-0206">Cytoskeleton</keyword>
<evidence type="ECO:0000256" key="6">
    <source>
        <dbReference type="ARBA" id="ARBA00023175"/>
    </source>
</evidence>
<feature type="domain" description="Kinesin motor" evidence="12">
    <location>
        <begin position="28"/>
        <end position="428"/>
    </location>
</feature>
<dbReference type="EMBL" id="JBGBPQ010000006">
    <property type="protein sequence ID" value="KAL1522965.1"/>
    <property type="molecule type" value="Genomic_DNA"/>
</dbReference>
<dbReference type="PROSITE" id="PS00411">
    <property type="entry name" value="KINESIN_MOTOR_1"/>
    <property type="match status" value="1"/>
</dbReference>
<evidence type="ECO:0000256" key="4">
    <source>
        <dbReference type="ARBA" id="ARBA00022741"/>
    </source>
</evidence>
<comment type="subcellular location">
    <subcellularLocation>
        <location evidence="1">Cytoplasm</location>
        <location evidence="1">Cytoskeleton</location>
    </subcellularLocation>
</comment>
<evidence type="ECO:0000259" key="12">
    <source>
        <dbReference type="PROSITE" id="PS50067"/>
    </source>
</evidence>
<reference evidence="13 14" key="1">
    <citation type="journal article" date="2024" name="Science">
        <title>Giant polyketide synthase enzymes in the biosynthesis of giant marine polyether toxins.</title>
        <authorList>
            <person name="Fallon T.R."/>
            <person name="Shende V.V."/>
            <person name="Wierzbicki I.H."/>
            <person name="Pendleton A.L."/>
            <person name="Watervoot N.F."/>
            <person name="Auber R.P."/>
            <person name="Gonzalez D.J."/>
            <person name="Wisecaver J.H."/>
            <person name="Moore B.S."/>
        </authorList>
    </citation>
    <scope>NUCLEOTIDE SEQUENCE [LARGE SCALE GENOMIC DNA]</scope>
    <source>
        <strain evidence="13 14">12B1</strain>
    </source>
</reference>
<dbReference type="PRINTS" id="PR00380">
    <property type="entry name" value="KINESINHEAVY"/>
</dbReference>
<dbReference type="GO" id="GO:0005524">
    <property type="term" value="F:ATP binding"/>
    <property type="evidence" value="ECO:0007669"/>
    <property type="project" value="UniProtKB-UniRule"/>
</dbReference>
<dbReference type="GO" id="GO:0051231">
    <property type="term" value="P:spindle elongation"/>
    <property type="evidence" value="ECO:0007669"/>
    <property type="project" value="TreeGrafter"/>
</dbReference>
<dbReference type="InterPro" id="IPR047149">
    <property type="entry name" value="KIF11-like"/>
</dbReference>
<dbReference type="GO" id="GO:0008574">
    <property type="term" value="F:plus-end-directed microtubule motor activity"/>
    <property type="evidence" value="ECO:0007669"/>
    <property type="project" value="TreeGrafter"/>
</dbReference>
<evidence type="ECO:0000256" key="3">
    <source>
        <dbReference type="ARBA" id="ARBA00022701"/>
    </source>
</evidence>
<dbReference type="PROSITE" id="PS50067">
    <property type="entry name" value="KINESIN_MOTOR_2"/>
    <property type="match status" value="1"/>
</dbReference>
<dbReference type="PANTHER" id="PTHR47970:SF12">
    <property type="entry name" value="KINESIN FAMILY MEMBER 11"/>
    <property type="match status" value="1"/>
</dbReference>
<evidence type="ECO:0000256" key="8">
    <source>
        <dbReference type="PROSITE-ProRule" id="PRU00283"/>
    </source>
</evidence>
<feature type="region of interest" description="Disordered" evidence="11">
    <location>
        <begin position="673"/>
        <end position="756"/>
    </location>
</feature>
<proteinExistence type="inferred from homology"/>
<dbReference type="GO" id="GO:0005876">
    <property type="term" value="C:spindle microtubule"/>
    <property type="evidence" value="ECO:0007669"/>
    <property type="project" value="TreeGrafter"/>
</dbReference>
<evidence type="ECO:0000313" key="13">
    <source>
        <dbReference type="EMBL" id="KAL1522965.1"/>
    </source>
</evidence>
<evidence type="ECO:0000256" key="7">
    <source>
        <dbReference type="ARBA" id="ARBA00023212"/>
    </source>
</evidence>
<sequence>MAATESEAPRPQQFPQDLTLSVGSVQGRIKVYVRPRPFDDATLEARGGNAVSIGGLESDEVTVVDDKGRESTFGFDHVFNTSASNGAVFEAVGRPVVKSVLCGYNGTLMAYGQTGTGKTHTLGADDGLIAQMFNYLFSTITSESPTAAASEGDAAAEEDPPEPDWSVVISYVQIYMEKVYDLLHPVESDRALALRERFVSTNNEGCIYVENVTEHRVCSAREALMLLDIGRKRLHFAETKMNRHSSRSHACCLVSVERVVKKGRARALASRVPPPVDEGSVVVSGLSFNGLVEEDAAEDEAKAQRELQLALAQEQGEVTVRARLTIVDLAGSERVKKTGAEGNTLAEAQKINLSLLELGNTIQALASAGGRDVPGRHIPFRNSTLTRLLQESLGGNCKTSLIVCISPCASDVSETKGALQFGSRAIQIKNTAVINCERDFKALAESLAHKLEEREASWIKQRTALEARLAEMEGRHAEEMKGLRAEVDVQLRAMRLEMEEMEEVCDRAAAEASRLDAELQEQLDSQGARVAVEEAHREEVAQLSHVAEGLRAELQAAAAEQAQLLERLADAQRSAVHPTNAPPPQPSPPAVARLTRQLALLFRSELRRLSHARARRALCQAAHAALARRAAEAAELRKSDAAELARLEGEAADLRGELAAAASENAALLAKLDGQEQRTASSEGVGGGLPSGGDVAHKDHAAACGGPTAANAVQLAERGTQTVDTTPPRPRGKCFGLCSPSSKVEPDSDVIEPHSL</sequence>
<dbReference type="InterPro" id="IPR036961">
    <property type="entry name" value="Kinesin_motor_dom_sf"/>
</dbReference>
<dbReference type="GO" id="GO:0072686">
    <property type="term" value="C:mitotic spindle"/>
    <property type="evidence" value="ECO:0007669"/>
    <property type="project" value="TreeGrafter"/>
</dbReference>
<dbReference type="SMART" id="SM00129">
    <property type="entry name" value="KISc"/>
    <property type="match status" value="1"/>
</dbReference>
<dbReference type="InterPro" id="IPR001752">
    <property type="entry name" value="Kinesin_motor_dom"/>
</dbReference>
<comment type="caution">
    <text evidence="13">The sequence shown here is derived from an EMBL/GenBank/DDBJ whole genome shotgun (WGS) entry which is preliminary data.</text>
</comment>
<evidence type="ECO:0000256" key="2">
    <source>
        <dbReference type="ARBA" id="ARBA00022490"/>
    </source>
</evidence>
<evidence type="ECO:0000256" key="10">
    <source>
        <dbReference type="SAM" id="Coils"/>
    </source>
</evidence>
<evidence type="ECO:0000256" key="5">
    <source>
        <dbReference type="ARBA" id="ARBA00022840"/>
    </source>
</evidence>
<dbReference type="SUPFAM" id="SSF52540">
    <property type="entry name" value="P-loop containing nucleoside triphosphate hydrolases"/>
    <property type="match status" value="1"/>
</dbReference>
<dbReference type="Proteomes" id="UP001515480">
    <property type="component" value="Unassembled WGS sequence"/>
</dbReference>
<dbReference type="InterPro" id="IPR019821">
    <property type="entry name" value="Kinesin_motor_CS"/>
</dbReference>
<dbReference type="GO" id="GO:0007018">
    <property type="term" value="P:microtubule-based movement"/>
    <property type="evidence" value="ECO:0007669"/>
    <property type="project" value="InterPro"/>
</dbReference>
<dbReference type="GO" id="GO:0008017">
    <property type="term" value="F:microtubule binding"/>
    <property type="evidence" value="ECO:0007669"/>
    <property type="project" value="InterPro"/>
</dbReference>
<dbReference type="Gene3D" id="3.40.850.10">
    <property type="entry name" value="Kinesin motor domain"/>
    <property type="match status" value="1"/>
</dbReference>
<organism evidence="13 14">
    <name type="scientific">Prymnesium parvum</name>
    <name type="common">Toxic golden alga</name>
    <dbReference type="NCBI Taxonomy" id="97485"/>
    <lineage>
        <taxon>Eukaryota</taxon>
        <taxon>Haptista</taxon>
        <taxon>Haptophyta</taxon>
        <taxon>Prymnesiophyceae</taxon>
        <taxon>Prymnesiales</taxon>
        <taxon>Prymnesiaceae</taxon>
        <taxon>Prymnesium</taxon>
    </lineage>
</organism>
<keyword evidence="6 8" id="KW-0505">Motor protein</keyword>
<accession>A0AB34JN71</accession>
<keyword evidence="5 8" id="KW-0067">ATP-binding</keyword>
<keyword evidence="3 9" id="KW-0493">Microtubule</keyword>
<evidence type="ECO:0000313" key="14">
    <source>
        <dbReference type="Proteomes" id="UP001515480"/>
    </source>
</evidence>
<feature type="coiled-coil region" evidence="10">
    <location>
        <begin position="484"/>
        <end position="574"/>
    </location>
</feature>
<keyword evidence="10" id="KW-0175">Coiled coil</keyword>
<keyword evidence="4 8" id="KW-0547">Nucleotide-binding</keyword>
<name>A0AB34JN71_PRYPA</name>
<protein>
    <recommendedName>
        <fullName evidence="9">Kinesin-like protein</fullName>
    </recommendedName>
</protein>
<dbReference type="GO" id="GO:0090307">
    <property type="term" value="P:mitotic spindle assembly"/>
    <property type="evidence" value="ECO:0007669"/>
    <property type="project" value="TreeGrafter"/>
</dbReference>
<dbReference type="CDD" id="cd00106">
    <property type="entry name" value="KISc"/>
    <property type="match status" value="1"/>
</dbReference>
<gene>
    <name evidence="13" type="ORF">AB1Y20_017929</name>
</gene>
<evidence type="ECO:0000256" key="1">
    <source>
        <dbReference type="ARBA" id="ARBA00004245"/>
    </source>
</evidence>
<evidence type="ECO:0000256" key="9">
    <source>
        <dbReference type="RuleBase" id="RU000394"/>
    </source>
</evidence>
<keyword evidence="14" id="KW-1185">Reference proteome</keyword>
<feature type="compositionally biased region" description="Low complexity" evidence="11">
    <location>
        <begin position="702"/>
        <end position="712"/>
    </location>
</feature>
<feature type="binding site" evidence="8">
    <location>
        <begin position="112"/>
        <end position="119"/>
    </location>
    <ligand>
        <name>ATP</name>
        <dbReference type="ChEBI" id="CHEBI:30616"/>
    </ligand>
</feature>
<keyword evidence="2" id="KW-0963">Cytoplasm</keyword>
<dbReference type="InterPro" id="IPR027417">
    <property type="entry name" value="P-loop_NTPase"/>
</dbReference>
<dbReference type="PANTHER" id="PTHR47970">
    <property type="entry name" value="KINESIN-LIKE PROTEIN KIF11"/>
    <property type="match status" value="1"/>
</dbReference>